<reference evidence="2" key="1">
    <citation type="journal article" date="2021" name="Nat. Commun.">
        <title>Genetic determinants of endophytism in the Arabidopsis root mycobiome.</title>
        <authorList>
            <person name="Mesny F."/>
            <person name="Miyauchi S."/>
            <person name="Thiergart T."/>
            <person name="Pickel B."/>
            <person name="Atanasova L."/>
            <person name="Karlsson M."/>
            <person name="Huettel B."/>
            <person name="Barry K.W."/>
            <person name="Haridas S."/>
            <person name="Chen C."/>
            <person name="Bauer D."/>
            <person name="Andreopoulos W."/>
            <person name="Pangilinan J."/>
            <person name="LaButti K."/>
            <person name="Riley R."/>
            <person name="Lipzen A."/>
            <person name="Clum A."/>
            <person name="Drula E."/>
            <person name="Henrissat B."/>
            <person name="Kohler A."/>
            <person name="Grigoriev I.V."/>
            <person name="Martin F.M."/>
            <person name="Hacquard S."/>
        </authorList>
    </citation>
    <scope>NUCLEOTIDE SEQUENCE</scope>
    <source>
        <strain evidence="2">MPI-CAGE-AT-0021</strain>
    </source>
</reference>
<evidence type="ECO:0000313" key="3">
    <source>
        <dbReference type="Proteomes" id="UP000717696"/>
    </source>
</evidence>
<evidence type="ECO:0000313" key="2">
    <source>
        <dbReference type="EMBL" id="KAH7159759.1"/>
    </source>
</evidence>
<evidence type="ECO:0000259" key="1">
    <source>
        <dbReference type="Pfam" id="PF24494"/>
    </source>
</evidence>
<feature type="domain" description="DUF7587" evidence="1">
    <location>
        <begin position="22"/>
        <end position="136"/>
    </location>
</feature>
<organism evidence="2 3">
    <name type="scientific">Dactylonectria estremocensis</name>
    <dbReference type="NCBI Taxonomy" id="1079267"/>
    <lineage>
        <taxon>Eukaryota</taxon>
        <taxon>Fungi</taxon>
        <taxon>Dikarya</taxon>
        <taxon>Ascomycota</taxon>
        <taxon>Pezizomycotina</taxon>
        <taxon>Sordariomycetes</taxon>
        <taxon>Hypocreomycetidae</taxon>
        <taxon>Hypocreales</taxon>
        <taxon>Nectriaceae</taxon>
        <taxon>Dactylonectria</taxon>
    </lineage>
</organism>
<dbReference type="InterPro" id="IPR056009">
    <property type="entry name" value="DUF7587"/>
</dbReference>
<dbReference type="EMBL" id="JAGMUU010000002">
    <property type="protein sequence ID" value="KAH7159759.1"/>
    <property type="molecule type" value="Genomic_DNA"/>
</dbReference>
<dbReference type="Pfam" id="PF24494">
    <property type="entry name" value="DUF7587"/>
    <property type="match status" value="1"/>
</dbReference>
<sequence>MVLPAHLIQRNHIPSSVTVGTIPRYVFRVYNPKSAGETSTTRVASPAPECSREDIFVTLRRHPQEAFRRLLDHLNGYDDSHEEFCNFMSWTSSLLFALLYGIYQAEFTNNRYDDTKILILDTQYIKPGSFIKDIDILRLFDDSGAPRGFGSIHNFLKLRREYYFGEYLSQSEVDVLGHCAEASFWDLMNHGLEELYPWLFDASLEGKWAKREKDAREKYHKDDTLVTLDDAEKVIKIAENSFGGSWTTPMAAMILGLERRSPNDPNIASAFRNRGTLLGSLDVNISSTDMNGNNLPELESAGNVIAAIRVGDVSHQPVEELDELAHLDLDLASLALSDASHQDDTQDEKYVES</sequence>
<gene>
    <name evidence="2" type="ORF">B0J13DRAFT_112640</name>
</gene>
<protein>
    <recommendedName>
        <fullName evidence="1">DUF7587 domain-containing protein</fullName>
    </recommendedName>
</protein>
<comment type="caution">
    <text evidence="2">The sequence shown here is derived from an EMBL/GenBank/DDBJ whole genome shotgun (WGS) entry which is preliminary data.</text>
</comment>
<dbReference type="AlphaFoldDB" id="A0A9P9JAR8"/>
<dbReference type="Proteomes" id="UP000717696">
    <property type="component" value="Unassembled WGS sequence"/>
</dbReference>
<proteinExistence type="predicted"/>
<name>A0A9P9JAR8_9HYPO</name>
<accession>A0A9P9JAR8</accession>
<keyword evidence="3" id="KW-1185">Reference proteome</keyword>
<dbReference type="OrthoDB" id="4152607at2759"/>